<sequence>SLATPWLTNEIIRTEPRRLSVIVDISCEPGSAQNPFPIYQKSSFFAAPTQTLIEAQNGRCPLDLIAIPNLPSLIPLETSKQFSSQLAPLLLDLFTSEDDLVWARAKAVYSS</sequence>
<name>A0A0H5RGA9_9EUKA</name>
<protein>
    <recommendedName>
        <fullName evidence="2">Alanine dehydrogenase/pyridine nucleotide transhydrogenase NAD(H)-binding domain-containing protein</fullName>
    </recommendedName>
</protein>
<reference evidence="1" key="1">
    <citation type="submission" date="2015-04" db="EMBL/GenBank/DDBJ databases">
        <title>The genome sequence of the plant pathogenic Rhizarian Plasmodiophora brassicae reveals insights in its biotrophic life cycle and the origin of chitin synthesis.</title>
        <authorList>
            <person name="Schwelm A."/>
            <person name="Fogelqvist J."/>
            <person name="Knaust A."/>
            <person name="Julke S."/>
            <person name="Lilja T."/>
            <person name="Dhandapani V."/>
            <person name="Bonilla-Rosso G."/>
            <person name="Karlsson M."/>
            <person name="Shevchenko A."/>
            <person name="Choi S.R."/>
            <person name="Kim H.G."/>
            <person name="Park J.Y."/>
            <person name="Lim Y.P."/>
            <person name="Ludwig-Muller J."/>
            <person name="Dixelius C."/>
        </authorList>
    </citation>
    <scope>NUCLEOTIDE SEQUENCE</scope>
    <source>
        <tissue evidence="1">Potato root galls</tissue>
    </source>
</reference>
<proteinExistence type="predicted"/>
<dbReference type="AlphaFoldDB" id="A0A0H5RGA9"/>
<accession>A0A0H5RGA9</accession>
<dbReference type="Gene3D" id="3.40.50.720">
    <property type="entry name" value="NAD(P)-binding Rossmann-like Domain"/>
    <property type="match status" value="1"/>
</dbReference>
<evidence type="ECO:0008006" key="2">
    <source>
        <dbReference type="Google" id="ProtNLM"/>
    </source>
</evidence>
<feature type="non-terminal residue" evidence="1">
    <location>
        <position position="111"/>
    </location>
</feature>
<feature type="non-terminal residue" evidence="1">
    <location>
        <position position="1"/>
    </location>
</feature>
<dbReference type="EMBL" id="HACM01012611">
    <property type="protein sequence ID" value="CRZ13053.1"/>
    <property type="molecule type" value="Transcribed_RNA"/>
</dbReference>
<evidence type="ECO:0000313" key="1">
    <source>
        <dbReference type="EMBL" id="CRZ13053.1"/>
    </source>
</evidence>
<organism evidence="1">
    <name type="scientific">Spongospora subterranea</name>
    <dbReference type="NCBI Taxonomy" id="70186"/>
    <lineage>
        <taxon>Eukaryota</taxon>
        <taxon>Sar</taxon>
        <taxon>Rhizaria</taxon>
        <taxon>Endomyxa</taxon>
        <taxon>Phytomyxea</taxon>
        <taxon>Plasmodiophorida</taxon>
        <taxon>Plasmodiophoridae</taxon>
        <taxon>Spongospora</taxon>
    </lineage>
</organism>